<dbReference type="PANTHER" id="PTHR43806">
    <property type="entry name" value="PEPTIDASE S8"/>
    <property type="match status" value="1"/>
</dbReference>
<evidence type="ECO:0000256" key="6">
    <source>
        <dbReference type="RuleBase" id="RU003355"/>
    </source>
</evidence>
<dbReference type="PROSITE" id="PS00137">
    <property type="entry name" value="SUBTILASE_HIS"/>
    <property type="match status" value="1"/>
</dbReference>
<dbReference type="InterPro" id="IPR022398">
    <property type="entry name" value="Peptidase_S8_His-AS"/>
</dbReference>
<dbReference type="Gene3D" id="3.30.70.80">
    <property type="entry name" value="Peptidase S8 propeptide/proteinase inhibitor I9"/>
    <property type="match status" value="1"/>
</dbReference>
<dbReference type="PANTHER" id="PTHR43806:SF11">
    <property type="entry name" value="CEREVISIN-RELATED"/>
    <property type="match status" value="1"/>
</dbReference>
<feature type="active site" description="Charge relay system" evidence="5">
    <location>
        <position position="164"/>
    </location>
</feature>
<dbReference type="InterPro" id="IPR023827">
    <property type="entry name" value="Peptidase_S8_Asp-AS"/>
</dbReference>
<protein>
    <submittedName>
        <fullName evidence="10">Subtilisin AprE</fullName>
    </submittedName>
</protein>
<evidence type="ECO:0000256" key="5">
    <source>
        <dbReference type="PROSITE-ProRule" id="PRU01240"/>
    </source>
</evidence>
<feature type="domain" description="Inhibitor I9" evidence="9">
    <location>
        <begin position="30"/>
        <end position="95"/>
    </location>
</feature>
<feature type="active site" description="Charge relay system" evidence="5">
    <location>
        <position position="132"/>
    </location>
</feature>
<evidence type="ECO:0000256" key="7">
    <source>
        <dbReference type="SAM" id="SignalP"/>
    </source>
</evidence>
<dbReference type="Proteomes" id="UP001500665">
    <property type="component" value="Unassembled WGS sequence"/>
</dbReference>
<keyword evidence="7" id="KW-0732">Signal</keyword>
<proteinExistence type="inferred from homology"/>
<dbReference type="PROSITE" id="PS00138">
    <property type="entry name" value="SUBTILASE_SER"/>
    <property type="match status" value="1"/>
</dbReference>
<keyword evidence="3 5" id="KW-0378">Hydrolase</keyword>
<accession>A0ABP4CC80</accession>
<feature type="domain" description="Peptidase S8/S53" evidence="8">
    <location>
        <begin position="126"/>
        <end position="378"/>
    </location>
</feature>
<dbReference type="PROSITE" id="PS51892">
    <property type="entry name" value="SUBTILASE"/>
    <property type="match status" value="1"/>
</dbReference>
<comment type="caution">
    <text evidence="10">The sequence shown here is derived from an EMBL/GenBank/DDBJ whole genome shotgun (WGS) entry which is preliminary data.</text>
</comment>
<dbReference type="RefSeq" id="WP_344244267.1">
    <property type="nucleotide sequence ID" value="NZ_BAAAHH010000030.1"/>
</dbReference>
<dbReference type="InterPro" id="IPR010259">
    <property type="entry name" value="S8pro/Inhibitor_I9"/>
</dbReference>
<dbReference type="PROSITE" id="PS00136">
    <property type="entry name" value="SUBTILASE_ASP"/>
    <property type="match status" value="1"/>
</dbReference>
<gene>
    <name evidence="10" type="primary">aprE</name>
    <name evidence="10" type="ORF">GCM10009550_58830</name>
</gene>
<dbReference type="InterPro" id="IPR036852">
    <property type="entry name" value="Peptidase_S8/S53_dom_sf"/>
</dbReference>
<feature type="active site" description="Charge relay system" evidence="5">
    <location>
        <position position="346"/>
    </location>
</feature>
<dbReference type="PRINTS" id="PR00723">
    <property type="entry name" value="SUBTILISIN"/>
</dbReference>
<evidence type="ECO:0000256" key="1">
    <source>
        <dbReference type="ARBA" id="ARBA00011073"/>
    </source>
</evidence>
<name>A0ABP4CC80_9ACTN</name>
<dbReference type="Pfam" id="PF05922">
    <property type="entry name" value="Inhibitor_I9"/>
    <property type="match status" value="1"/>
</dbReference>
<keyword evidence="4 5" id="KW-0720">Serine protease</keyword>
<dbReference type="InterPro" id="IPR015500">
    <property type="entry name" value="Peptidase_S8_subtilisin-rel"/>
</dbReference>
<dbReference type="EMBL" id="BAAAHH010000030">
    <property type="protein sequence ID" value="GAA0963362.1"/>
    <property type="molecule type" value="Genomic_DNA"/>
</dbReference>
<evidence type="ECO:0000259" key="8">
    <source>
        <dbReference type="Pfam" id="PF00082"/>
    </source>
</evidence>
<dbReference type="InterPro" id="IPR023828">
    <property type="entry name" value="Peptidase_S8_Ser-AS"/>
</dbReference>
<feature type="chain" id="PRO_5046257283" evidence="7">
    <location>
        <begin position="19"/>
        <end position="402"/>
    </location>
</feature>
<feature type="signal peptide" evidence="7">
    <location>
        <begin position="1"/>
        <end position="18"/>
    </location>
</feature>
<evidence type="ECO:0000313" key="10">
    <source>
        <dbReference type="EMBL" id="GAA0963362.1"/>
    </source>
</evidence>
<dbReference type="SUPFAM" id="SSF52743">
    <property type="entry name" value="Subtilisin-like"/>
    <property type="match status" value="1"/>
</dbReference>
<evidence type="ECO:0000313" key="11">
    <source>
        <dbReference type="Proteomes" id="UP001500665"/>
    </source>
</evidence>
<organism evidence="10 11">
    <name type="scientific">Actinocorallia libanotica</name>
    <dbReference type="NCBI Taxonomy" id="46162"/>
    <lineage>
        <taxon>Bacteria</taxon>
        <taxon>Bacillati</taxon>
        <taxon>Actinomycetota</taxon>
        <taxon>Actinomycetes</taxon>
        <taxon>Streptosporangiales</taxon>
        <taxon>Thermomonosporaceae</taxon>
        <taxon>Actinocorallia</taxon>
    </lineage>
</organism>
<evidence type="ECO:0000256" key="2">
    <source>
        <dbReference type="ARBA" id="ARBA00022670"/>
    </source>
</evidence>
<keyword evidence="11" id="KW-1185">Reference proteome</keyword>
<dbReference type="SUPFAM" id="SSF54897">
    <property type="entry name" value="Protease propeptides/inhibitors"/>
    <property type="match status" value="1"/>
</dbReference>
<sequence length="402" mass="40953">MRRSLPAVLTAIALTAPAAPPVRAAAPEGYIVVLRKGTDSVSIAQEHSGKHSAKLLHTYNHALHGYAAALTEAAAKEIADDPRVVFVQADQRVRLEAQTVPTGVDRVDAELSPTADIDTVDKRVDVDVAVIDTGIQADHPDLNVYAAGAKNCAGGVGAADGNGHGTHVAGTIGALDNGDGVVGVAPGARMWPVRVLDDSGNGTFSSIICGVDHVTANADKIEVANMSLGAAGTDDRDCGRTNRDALHQAVCASVAAGVTYAVAAGNSSVDSAKRVPAAYDEVITVSALADFDGKPGGRTASTCVADDDDSLANFSNHGRDVDLIAPGACIRSTWIKSGYQVSSGTSMASPHVAGAAALYKAAHPSATPSAVRTALISAGTGEWNAGDDPDGVKEPLLNVRTF</sequence>
<keyword evidence="2 5" id="KW-0645">Protease</keyword>
<dbReference type="Pfam" id="PF00082">
    <property type="entry name" value="Peptidase_S8"/>
    <property type="match status" value="1"/>
</dbReference>
<reference evidence="11" key="1">
    <citation type="journal article" date="2019" name="Int. J. Syst. Evol. Microbiol.">
        <title>The Global Catalogue of Microorganisms (GCM) 10K type strain sequencing project: providing services to taxonomists for standard genome sequencing and annotation.</title>
        <authorList>
            <consortium name="The Broad Institute Genomics Platform"/>
            <consortium name="The Broad Institute Genome Sequencing Center for Infectious Disease"/>
            <person name="Wu L."/>
            <person name="Ma J."/>
        </authorList>
    </citation>
    <scope>NUCLEOTIDE SEQUENCE [LARGE SCALE GENOMIC DNA]</scope>
    <source>
        <strain evidence="11">JCM 10696</strain>
    </source>
</reference>
<comment type="similarity">
    <text evidence="1 5 6">Belongs to the peptidase S8 family.</text>
</comment>
<dbReference type="InterPro" id="IPR000209">
    <property type="entry name" value="Peptidase_S8/S53_dom"/>
</dbReference>
<evidence type="ECO:0000259" key="9">
    <source>
        <dbReference type="Pfam" id="PF05922"/>
    </source>
</evidence>
<dbReference type="Gene3D" id="3.40.50.200">
    <property type="entry name" value="Peptidase S8/S53 domain"/>
    <property type="match status" value="1"/>
</dbReference>
<dbReference type="InterPro" id="IPR050131">
    <property type="entry name" value="Peptidase_S8_subtilisin-like"/>
</dbReference>
<evidence type="ECO:0000256" key="4">
    <source>
        <dbReference type="ARBA" id="ARBA00022825"/>
    </source>
</evidence>
<dbReference type="InterPro" id="IPR037045">
    <property type="entry name" value="S8pro/Inhibitor_I9_sf"/>
</dbReference>
<evidence type="ECO:0000256" key="3">
    <source>
        <dbReference type="ARBA" id="ARBA00022801"/>
    </source>
</evidence>